<dbReference type="Pfam" id="PF04773">
    <property type="entry name" value="FecR"/>
    <property type="match status" value="1"/>
</dbReference>
<dbReference type="RefSeq" id="WP_249243592.1">
    <property type="nucleotide sequence ID" value="NZ_JAKPBZ010000103.1"/>
</dbReference>
<keyword evidence="1" id="KW-0472">Membrane</keyword>
<evidence type="ECO:0000259" key="2">
    <source>
        <dbReference type="Pfam" id="PF04773"/>
    </source>
</evidence>
<evidence type="ECO:0000313" key="5">
    <source>
        <dbReference type="Proteomes" id="UP001203069"/>
    </source>
</evidence>
<feature type="transmembrane region" description="Helical" evidence="1">
    <location>
        <begin position="81"/>
        <end position="104"/>
    </location>
</feature>
<reference evidence="4 5" key="1">
    <citation type="submission" date="2022-02" db="EMBL/GenBank/DDBJ databases">
        <title>Description of Brenneria tiliae sp. nov. isolated from symptomatic Tilia x moltkei and Tilia x europaea trees in the UK.</title>
        <authorList>
            <person name="Kile H."/>
        </authorList>
    </citation>
    <scope>NUCLEOTIDE SEQUENCE [LARGE SCALE GENOMIC DNA]</scope>
    <source>
        <strain evidence="4 5">MC1SB4.1</strain>
    </source>
</reference>
<dbReference type="InterPro" id="IPR006860">
    <property type="entry name" value="FecR"/>
</dbReference>
<sequence>MTEKTSQDDKLFAEAFDLIIRQQTEPANPLVREQIRRWRGRDPSHEAVWAEAMDIHVMAGQVVQARRGASRAPAGISRRSLVFGGAAALAAWGVGSLVAPTVLLRARADHITATAELRRISLADGTLVALGPDSAIRSQFTPHGRRVELLSGMAFFEVAPDDERPFQALADDLEVAASGAFDLGWNAGFLSVAVERGRAVAASPGGGGTLAAGEWLTFDQESGGVERGWREPGRIALWRDGLLVVDRESVASVVARIARWQPGRVVIATPDLGRRRVSGVYNLTSPESALQAVVQPHGGTVRRLSSWLTVVS</sequence>
<feature type="domain" description="FecR N-terminal" evidence="3">
    <location>
        <begin position="14"/>
        <end position="52"/>
    </location>
</feature>
<accession>A0ABT0MPB0</accession>
<dbReference type="InterPro" id="IPR032623">
    <property type="entry name" value="FecR_N"/>
</dbReference>
<dbReference type="PANTHER" id="PTHR30273">
    <property type="entry name" value="PERIPLASMIC SIGNAL SENSOR AND SIGMA FACTOR ACTIVATOR FECR-RELATED"/>
    <property type="match status" value="1"/>
</dbReference>
<evidence type="ECO:0000256" key="1">
    <source>
        <dbReference type="SAM" id="Phobius"/>
    </source>
</evidence>
<protein>
    <submittedName>
        <fullName evidence="4">FecR domain-containing protein</fullName>
    </submittedName>
</protein>
<evidence type="ECO:0000259" key="3">
    <source>
        <dbReference type="Pfam" id="PF16220"/>
    </source>
</evidence>
<dbReference type="PIRSF" id="PIRSF018266">
    <property type="entry name" value="FecR"/>
    <property type="match status" value="1"/>
</dbReference>
<organism evidence="4 5">
    <name type="scientific">Brenneria tiliae</name>
    <dbReference type="NCBI Taxonomy" id="2914984"/>
    <lineage>
        <taxon>Bacteria</taxon>
        <taxon>Pseudomonadati</taxon>
        <taxon>Pseudomonadota</taxon>
        <taxon>Gammaproteobacteria</taxon>
        <taxon>Enterobacterales</taxon>
        <taxon>Pectobacteriaceae</taxon>
        <taxon>Brenneria</taxon>
    </lineage>
</organism>
<keyword evidence="1" id="KW-1133">Transmembrane helix</keyword>
<dbReference type="InterPro" id="IPR012373">
    <property type="entry name" value="Ferrdict_sens_TM"/>
</dbReference>
<comment type="caution">
    <text evidence="4">The sequence shown here is derived from an EMBL/GenBank/DDBJ whole genome shotgun (WGS) entry which is preliminary data.</text>
</comment>
<keyword evidence="1" id="KW-0812">Transmembrane</keyword>
<keyword evidence="5" id="KW-1185">Reference proteome</keyword>
<dbReference type="InterPro" id="IPR006311">
    <property type="entry name" value="TAT_signal"/>
</dbReference>
<dbReference type="Gene3D" id="2.60.120.1440">
    <property type="match status" value="1"/>
</dbReference>
<name>A0ABT0MPB0_9GAMM</name>
<dbReference type="PANTHER" id="PTHR30273:SF2">
    <property type="entry name" value="PROTEIN FECR"/>
    <property type="match status" value="1"/>
</dbReference>
<proteinExistence type="predicted"/>
<dbReference type="PROSITE" id="PS51318">
    <property type="entry name" value="TAT"/>
    <property type="match status" value="1"/>
</dbReference>
<gene>
    <name evidence="4" type="ORF">MFP26_03005</name>
</gene>
<dbReference type="EMBL" id="JAKPBZ010000103">
    <property type="protein sequence ID" value="MCL2891674.1"/>
    <property type="molecule type" value="Genomic_DNA"/>
</dbReference>
<dbReference type="Proteomes" id="UP001203069">
    <property type="component" value="Unassembled WGS sequence"/>
</dbReference>
<dbReference type="Pfam" id="PF16220">
    <property type="entry name" value="DUF4880"/>
    <property type="match status" value="1"/>
</dbReference>
<feature type="domain" description="FecR protein" evidence="2">
    <location>
        <begin position="110"/>
        <end position="198"/>
    </location>
</feature>
<evidence type="ECO:0000313" key="4">
    <source>
        <dbReference type="EMBL" id="MCL2891674.1"/>
    </source>
</evidence>